<dbReference type="InterPro" id="IPR011330">
    <property type="entry name" value="Glyco_hydro/deAcase_b/a-brl"/>
</dbReference>
<feature type="compositionally biased region" description="Basic and acidic residues" evidence="3">
    <location>
        <begin position="341"/>
        <end position="353"/>
    </location>
</feature>
<feature type="region of interest" description="Disordered" evidence="3">
    <location>
        <begin position="43"/>
        <end position="74"/>
    </location>
</feature>
<comment type="subcellular location">
    <subcellularLocation>
        <location evidence="1">Secreted</location>
    </subcellularLocation>
</comment>
<name>A0A918KE40_9ACTN</name>
<keyword evidence="5" id="KW-0858">Xylan degradation</keyword>
<feature type="compositionally biased region" description="Pro residues" evidence="3">
    <location>
        <begin position="1"/>
        <end position="21"/>
    </location>
</feature>
<dbReference type="Proteomes" id="UP000619244">
    <property type="component" value="Unassembled WGS sequence"/>
</dbReference>
<reference evidence="5" key="1">
    <citation type="journal article" date="2014" name="Int. J. Syst. Evol. Microbiol.">
        <title>Complete genome sequence of Corynebacterium casei LMG S-19264T (=DSM 44701T), isolated from a smear-ripened cheese.</title>
        <authorList>
            <consortium name="US DOE Joint Genome Institute (JGI-PGF)"/>
            <person name="Walter F."/>
            <person name="Albersmeier A."/>
            <person name="Kalinowski J."/>
            <person name="Ruckert C."/>
        </authorList>
    </citation>
    <scope>NUCLEOTIDE SEQUENCE</scope>
    <source>
        <strain evidence="5">JCM 4790</strain>
    </source>
</reference>
<keyword evidence="5" id="KW-0378">Hydrolase</keyword>
<dbReference type="GO" id="GO:0005576">
    <property type="term" value="C:extracellular region"/>
    <property type="evidence" value="ECO:0007669"/>
    <property type="project" value="UniProtKB-SubCell"/>
</dbReference>
<keyword evidence="5" id="KW-0624">Polysaccharide degradation</keyword>
<keyword evidence="6" id="KW-1185">Reference proteome</keyword>
<dbReference type="RefSeq" id="WP_190189213.1">
    <property type="nucleotide sequence ID" value="NZ_BMVU01000003.1"/>
</dbReference>
<dbReference type="SUPFAM" id="SSF88713">
    <property type="entry name" value="Glycoside hydrolase/deacetylase"/>
    <property type="match status" value="1"/>
</dbReference>
<dbReference type="Pfam" id="PF01522">
    <property type="entry name" value="Polysacc_deac_1"/>
    <property type="match status" value="1"/>
</dbReference>
<keyword evidence="5" id="KW-0326">Glycosidase</keyword>
<evidence type="ECO:0000256" key="1">
    <source>
        <dbReference type="ARBA" id="ARBA00004613"/>
    </source>
</evidence>
<dbReference type="AlphaFoldDB" id="A0A918KE40"/>
<dbReference type="PANTHER" id="PTHR34216">
    <property type="match status" value="1"/>
</dbReference>
<protein>
    <submittedName>
        <fullName evidence="5">Xylanase</fullName>
    </submittedName>
</protein>
<evidence type="ECO:0000259" key="4">
    <source>
        <dbReference type="Pfam" id="PF01522"/>
    </source>
</evidence>
<keyword evidence="5" id="KW-0119">Carbohydrate metabolism</keyword>
<dbReference type="Gene3D" id="3.20.20.370">
    <property type="entry name" value="Glycoside hydrolase/deacetylase"/>
    <property type="match status" value="1"/>
</dbReference>
<dbReference type="PANTHER" id="PTHR34216:SF3">
    <property type="entry name" value="POLY-BETA-1,6-N-ACETYL-D-GLUCOSAMINE N-DEACETYLASE"/>
    <property type="match status" value="1"/>
</dbReference>
<feature type="compositionally biased region" description="Low complexity" evidence="3">
    <location>
        <begin position="60"/>
        <end position="74"/>
    </location>
</feature>
<dbReference type="InterPro" id="IPR051398">
    <property type="entry name" value="Polysacch_Deacetylase"/>
</dbReference>
<dbReference type="InterPro" id="IPR002509">
    <property type="entry name" value="NODB_dom"/>
</dbReference>
<evidence type="ECO:0000313" key="6">
    <source>
        <dbReference type="Proteomes" id="UP000619244"/>
    </source>
</evidence>
<dbReference type="EMBL" id="BMVU01000003">
    <property type="protein sequence ID" value="GGX60138.1"/>
    <property type="molecule type" value="Genomic_DNA"/>
</dbReference>
<reference evidence="5" key="2">
    <citation type="submission" date="2020-09" db="EMBL/GenBank/DDBJ databases">
        <authorList>
            <person name="Sun Q."/>
            <person name="Ohkuma M."/>
        </authorList>
    </citation>
    <scope>NUCLEOTIDE SEQUENCE</scope>
    <source>
        <strain evidence="5">JCM 4790</strain>
    </source>
</reference>
<dbReference type="GO" id="GO:0016798">
    <property type="term" value="F:hydrolase activity, acting on glycosyl bonds"/>
    <property type="evidence" value="ECO:0007669"/>
    <property type="project" value="UniProtKB-KW"/>
</dbReference>
<dbReference type="GO" id="GO:0016810">
    <property type="term" value="F:hydrolase activity, acting on carbon-nitrogen (but not peptide) bonds"/>
    <property type="evidence" value="ECO:0007669"/>
    <property type="project" value="InterPro"/>
</dbReference>
<dbReference type="GO" id="GO:0045493">
    <property type="term" value="P:xylan catabolic process"/>
    <property type="evidence" value="ECO:0007669"/>
    <property type="project" value="UniProtKB-KW"/>
</dbReference>
<organism evidence="5 6">
    <name type="scientific">Streptomyces minutiscleroticus</name>
    <dbReference type="NCBI Taxonomy" id="68238"/>
    <lineage>
        <taxon>Bacteria</taxon>
        <taxon>Bacillati</taxon>
        <taxon>Actinomycetota</taxon>
        <taxon>Actinomycetes</taxon>
        <taxon>Kitasatosporales</taxon>
        <taxon>Streptomycetaceae</taxon>
        <taxon>Streptomyces</taxon>
    </lineage>
</organism>
<comment type="caution">
    <text evidence="5">The sequence shown here is derived from an EMBL/GenBank/DDBJ whole genome shotgun (WGS) entry which is preliminary data.</text>
</comment>
<feature type="domain" description="NodB homology" evidence="4">
    <location>
        <begin position="138"/>
        <end position="269"/>
    </location>
</feature>
<keyword evidence="2" id="KW-0732">Signal</keyword>
<gene>
    <name evidence="5" type="ORF">GCM10010358_13330</name>
</gene>
<feature type="region of interest" description="Disordered" evidence="3">
    <location>
        <begin position="1"/>
        <end position="27"/>
    </location>
</feature>
<sequence length="366" mass="38319">MRPHPPNPRPSGPRPSRPPRPWGRGGAAAQAVLAAVLLAGCSGAAQHASSPPDGDREGSPAAGHQAGQAAPADPAAVGADELGAVPVLMYHQIVAEPQSVYDRTPRDFRAELERLAREGYVPVTARQFTAGKIDIPAGAHPVVLTFDDSTGSQLALDAAGRPAPGSAVGILLDVAEKHPSFRPVATFFVNGDPFRDSGGRRTLKWLADHGFEIGNHTLRHTTLGTVGDAEVQEAIARNQQAITEAVPGASVVSLALPNGSLPRTPQLAAKGVSGGVRYQHRGVYLVGSNPAPSPFSAAFDPRAVPRIRSQAATGPDAQFTSTAWLDKLRDGTVGRYTSDGDPEKISFPEERAAEVSPSHRKAARSY</sequence>
<evidence type="ECO:0000256" key="3">
    <source>
        <dbReference type="SAM" id="MobiDB-lite"/>
    </source>
</evidence>
<evidence type="ECO:0000313" key="5">
    <source>
        <dbReference type="EMBL" id="GGX60138.1"/>
    </source>
</evidence>
<proteinExistence type="predicted"/>
<evidence type="ECO:0000256" key="2">
    <source>
        <dbReference type="ARBA" id="ARBA00022729"/>
    </source>
</evidence>
<accession>A0A918KE40</accession>
<feature type="region of interest" description="Disordered" evidence="3">
    <location>
        <begin position="332"/>
        <end position="366"/>
    </location>
</feature>